<evidence type="ECO:0000313" key="1">
    <source>
        <dbReference type="EMBL" id="KFE69216.1"/>
    </source>
</evidence>
<dbReference type="PANTHER" id="PTHR42194:SF1">
    <property type="entry name" value="UPF0276 PROTEIN HI_1600"/>
    <property type="match status" value="1"/>
</dbReference>
<dbReference type="EMBL" id="JMCB01000005">
    <property type="protein sequence ID" value="KFE69216.1"/>
    <property type="molecule type" value="Genomic_DNA"/>
</dbReference>
<evidence type="ECO:0000313" key="2">
    <source>
        <dbReference type="Proteomes" id="UP000028725"/>
    </source>
</evidence>
<dbReference type="SUPFAM" id="SSF51658">
    <property type="entry name" value="Xylose isomerase-like"/>
    <property type="match status" value="1"/>
</dbReference>
<dbReference type="OrthoDB" id="9763101at2"/>
<sequence>MLGVGIGYRPELREQQLKHGDRIDWFELIADRYVRSVPESMERALPLLERHPLIPHALETSVGTDAPLDEAYCQEVAELVRAVRAPFSSDHLCMTRAGDVELGQLTPLPFTEAAIRRCAANARRVQEILGVPFLLENITYAFAIPSPLGEAEFITRVLTEADCGLLLDLANVFINSQNHRYDPYAFLDALPLERVVQVHLAGGERRGGQWIDSHSQRVDSHPEVWKLLEYVAERSQVRAVLIERDQNFPEEFQEMLEDIDRAKEILHRAHRAAPRPPHRSTLPAWPERPSTPLPTDAHVFQTALARLLVEDGLRKRFFAAPPAVGEELGLGPEQVEALLAVGAGHLNTFAHDLSSKRLSLITKAAPASCRWLQLHKLWHDVSHRFTEEHAPRHSPEFVNRTVRDGFWFLQLLSRVLEERPELRFPLEDILRFERVQLELCSTVAPVETALEFRRAFESRAAPGVEELAAARPLSGPHVRVERFGCDVVELVRRLNAGEATEEVPLKPSLVLFSKAPGFRNVRHLAINERTSALLALCDGSRTTAEIAARLSPGAAGEASAQEVRSCAEVVRRLMELNALTLAVPAN</sequence>
<comment type="caution">
    <text evidence="1">The sequence shown here is derived from an EMBL/GenBank/DDBJ whole genome shotgun (WGS) entry which is preliminary data.</text>
</comment>
<dbReference type="InterPro" id="IPR036237">
    <property type="entry name" value="Xyl_isomerase-like_sf"/>
</dbReference>
<dbReference type="Proteomes" id="UP000028725">
    <property type="component" value="Unassembled WGS sequence"/>
</dbReference>
<protein>
    <submittedName>
        <fullName evidence="1">Uncharacterized protein</fullName>
    </submittedName>
</protein>
<keyword evidence="2" id="KW-1185">Reference proteome</keyword>
<reference evidence="1 2" key="1">
    <citation type="submission" date="2014-04" db="EMBL/GenBank/DDBJ databases">
        <title>Genome assembly of Hyalangium minutum DSM 14724.</title>
        <authorList>
            <person name="Sharma G."/>
            <person name="Subramanian S."/>
        </authorList>
    </citation>
    <scope>NUCLEOTIDE SEQUENCE [LARGE SCALE GENOMIC DNA]</scope>
    <source>
        <strain evidence="1 2">DSM 14724</strain>
    </source>
</reference>
<accession>A0A085WNF3</accession>
<gene>
    <name evidence="1" type="ORF">DB31_7118</name>
</gene>
<dbReference type="NCBIfam" id="NF003818">
    <property type="entry name" value="PRK05409.1"/>
    <property type="match status" value="1"/>
</dbReference>
<dbReference type="PANTHER" id="PTHR42194">
    <property type="entry name" value="UPF0276 PROTEIN HI_1600"/>
    <property type="match status" value="1"/>
</dbReference>
<dbReference type="Gene3D" id="3.20.20.150">
    <property type="entry name" value="Divalent-metal-dependent TIM barrel enzymes"/>
    <property type="match status" value="1"/>
</dbReference>
<dbReference type="InterPro" id="IPR007801">
    <property type="entry name" value="MbnB/TglH/ChrH"/>
</dbReference>
<dbReference type="Pfam" id="PF05114">
    <property type="entry name" value="MbnB_TglH_ChrH"/>
    <property type="match status" value="1"/>
</dbReference>
<dbReference type="STRING" id="394096.DB31_7118"/>
<dbReference type="AlphaFoldDB" id="A0A085WNF3"/>
<organism evidence="1 2">
    <name type="scientific">Hyalangium minutum</name>
    <dbReference type="NCBI Taxonomy" id="394096"/>
    <lineage>
        <taxon>Bacteria</taxon>
        <taxon>Pseudomonadati</taxon>
        <taxon>Myxococcota</taxon>
        <taxon>Myxococcia</taxon>
        <taxon>Myxococcales</taxon>
        <taxon>Cystobacterineae</taxon>
        <taxon>Archangiaceae</taxon>
        <taxon>Hyalangium</taxon>
    </lineage>
</organism>
<proteinExistence type="predicted"/>
<name>A0A085WNF3_9BACT</name>